<proteinExistence type="predicted"/>
<dbReference type="Proteomes" id="UP000462055">
    <property type="component" value="Unassembled WGS sequence"/>
</dbReference>
<name>A0A6I4M6M7_9ACTN</name>
<organism evidence="3 4">
    <name type="scientific">Actinomadura physcomitrii</name>
    <dbReference type="NCBI Taxonomy" id="2650748"/>
    <lineage>
        <taxon>Bacteria</taxon>
        <taxon>Bacillati</taxon>
        <taxon>Actinomycetota</taxon>
        <taxon>Actinomycetes</taxon>
        <taxon>Streptosporangiales</taxon>
        <taxon>Thermomonosporaceae</taxon>
        <taxon>Actinomadura</taxon>
    </lineage>
</organism>
<evidence type="ECO:0000313" key="4">
    <source>
        <dbReference type="Proteomes" id="UP000462055"/>
    </source>
</evidence>
<sequence length="546" mass="56257">MARRDDGHASRINTHAAAWARASQRSSPGARPAPGRRLDEPQWPEGSWWSEQPGWDERGRRRRREPTRRDVRRREKGRTRRQSPRALAYRNEPPGAARRREPAQGSGRGGGRRPPTRPRPGPKARPRGPRLPTDRIGVGAIILSAVVGLSLLGIAERTLLEGRPIGTTESAAAGKSARHPKGHGTASPGAPQARPTRPGASDAPAAPVRPDAQALTAQVRKLTLAERGAAAKQAYGAAPTRAPIVAATRTSADGTWVFGTTAIPVPASSAADPEIAFFAARWTGREWRVGLSGGTAFGTLLGAMPATVMSAAESRALRRYGALSAEQAAAAVNGTGAGDGLMLPWKSGTSWTMLTADPASAQRPLSQLAFSGGDGRVLASGAGRLYRFCGDGTGPSLLMVVHASGLATVYDRVRAAAQLRDGSVVGRGDPLGRTGTAGACGGAPAARAEVRFDLRRGAAPVPLDGAVIGGWTFSERAKPLLGFAERGLLQVLPGGLIANLGAVPAADAPPSSPAPGDEPGGGAGSAGDPSPSATQNRSPSGANTQQ</sequence>
<reference evidence="3" key="1">
    <citation type="submission" date="2019-12" db="EMBL/GenBank/DDBJ databases">
        <title>Actinomadura physcomitrii sp. nov., a novel actinomycete isolated from moss [Physcomitrium sphaericum (Ludw) Fuernr].</title>
        <authorList>
            <person name="Zhuang X."/>
        </authorList>
    </citation>
    <scope>NUCLEOTIDE SEQUENCE [LARGE SCALE GENOMIC DNA]</scope>
    <source>
        <strain evidence="3">LD22</strain>
    </source>
</reference>
<evidence type="ECO:0000256" key="1">
    <source>
        <dbReference type="SAM" id="MobiDB-lite"/>
    </source>
</evidence>
<evidence type="ECO:0008006" key="5">
    <source>
        <dbReference type="Google" id="ProtNLM"/>
    </source>
</evidence>
<keyword evidence="2" id="KW-1133">Transmembrane helix</keyword>
<feature type="compositionally biased region" description="Polar residues" evidence="1">
    <location>
        <begin position="534"/>
        <end position="546"/>
    </location>
</feature>
<comment type="caution">
    <text evidence="3">The sequence shown here is derived from an EMBL/GenBank/DDBJ whole genome shotgun (WGS) entry which is preliminary data.</text>
</comment>
<feature type="transmembrane region" description="Helical" evidence="2">
    <location>
        <begin position="136"/>
        <end position="155"/>
    </location>
</feature>
<protein>
    <recommendedName>
        <fullName evidence="5">M23 family metallopeptidase</fullName>
    </recommendedName>
</protein>
<keyword evidence="2" id="KW-0812">Transmembrane</keyword>
<feature type="compositionally biased region" description="Low complexity" evidence="1">
    <location>
        <begin position="16"/>
        <end position="27"/>
    </location>
</feature>
<feature type="region of interest" description="Disordered" evidence="1">
    <location>
        <begin position="1"/>
        <end position="134"/>
    </location>
</feature>
<feature type="compositionally biased region" description="Basic residues" evidence="1">
    <location>
        <begin position="110"/>
        <end position="128"/>
    </location>
</feature>
<feature type="compositionally biased region" description="Basic residues" evidence="1">
    <location>
        <begin position="74"/>
        <end position="83"/>
    </location>
</feature>
<keyword evidence="4" id="KW-1185">Reference proteome</keyword>
<feature type="region of interest" description="Disordered" evidence="1">
    <location>
        <begin position="169"/>
        <end position="208"/>
    </location>
</feature>
<feature type="region of interest" description="Disordered" evidence="1">
    <location>
        <begin position="503"/>
        <end position="546"/>
    </location>
</feature>
<dbReference type="RefSeq" id="WP_151593723.1">
    <property type="nucleotide sequence ID" value="NZ_WBMS02000008.1"/>
</dbReference>
<dbReference type="InterPro" id="IPR011055">
    <property type="entry name" value="Dup_hybrid_motif"/>
</dbReference>
<keyword evidence="2" id="KW-0472">Membrane</keyword>
<accession>A0A6I4M6M7</accession>
<gene>
    <name evidence="3" type="ORF">F8568_012685</name>
</gene>
<feature type="compositionally biased region" description="Low complexity" evidence="1">
    <location>
        <begin position="503"/>
        <end position="517"/>
    </location>
</feature>
<dbReference type="EMBL" id="WBMS02000008">
    <property type="protein sequence ID" value="MWA01222.1"/>
    <property type="molecule type" value="Genomic_DNA"/>
</dbReference>
<dbReference type="AlphaFoldDB" id="A0A6I4M6M7"/>
<evidence type="ECO:0000256" key="2">
    <source>
        <dbReference type="SAM" id="Phobius"/>
    </source>
</evidence>
<evidence type="ECO:0000313" key="3">
    <source>
        <dbReference type="EMBL" id="MWA01222.1"/>
    </source>
</evidence>
<dbReference type="Gene3D" id="2.70.70.10">
    <property type="entry name" value="Glucose Permease (Domain IIA)"/>
    <property type="match status" value="1"/>
</dbReference>